<dbReference type="CDD" id="cd03254">
    <property type="entry name" value="ABCC_Glucan_exporter_like"/>
    <property type="match status" value="1"/>
</dbReference>
<dbReference type="InterPro" id="IPR036640">
    <property type="entry name" value="ABC1_TM_sf"/>
</dbReference>
<evidence type="ECO:0000256" key="5">
    <source>
        <dbReference type="ARBA" id="ARBA00022840"/>
    </source>
</evidence>
<sequence length="580" mass="64624">MKKNTSFQTLGKVLKFIGKYKVLLVFSVTLSIVAVILQLYVPILFGDAIDTVIKQGEIHYSQLISTLINIGICITIASISLWVMNLINNRLTYQTVKEIRAKAMRHIQHIPLSYLDLHSTGDIVQSVIADVDQLSDGLLLGFTQLFTGIITIIATLVFMLSKNVLITCCVIVLTPVSFLVARFISTRSYRLFRKQTSTRGKQTALINEMIGSEKIVKAFGYEKRASKRFKKMNEELQEYTQNALFISSLTNPSTRAVNNVIYAIVAVLGSYSIMKGNLTVGGLTVLLSYANQYMKPFNDISSVVTELQNAMACADRVFTLIEAPAESEDPKLDLVEKAGAIDIQNIFFSYLPDQKLIENFNFSAKAGTTTAIVGPTGCGKTTFINLLMRFYDANQGTIMIDGQNIYDVSRKSIRKNFGMVLQDTWLKNASIRDNIAFGVKTASDEEIIEAAKEAHSWEFIRRMPEGLDTVVTDDSLSQGQKQLLCITRVLLSKPNMLILDEATSSIDTRTELEIQAAFNNLMKGRTSFVVAHRLSTIRNADQIIVMNAGRIIEQGNHETLMAQNGFYCQLYNSQFATTQG</sequence>
<dbReference type="PROSITE" id="PS50893">
    <property type="entry name" value="ABC_TRANSPORTER_2"/>
    <property type="match status" value="1"/>
</dbReference>
<evidence type="ECO:0000256" key="7">
    <source>
        <dbReference type="ARBA" id="ARBA00023136"/>
    </source>
</evidence>
<comment type="caution">
    <text evidence="11">The sequence shown here is derived from an EMBL/GenBank/DDBJ whole genome shotgun (WGS) entry which is preliminary data.</text>
</comment>
<evidence type="ECO:0000256" key="3">
    <source>
        <dbReference type="ARBA" id="ARBA00022692"/>
    </source>
</evidence>
<dbReference type="Gene3D" id="3.40.50.300">
    <property type="entry name" value="P-loop containing nucleotide triphosphate hydrolases"/>
    <property type="match status" value="1"/>
</dbReference>
<evidence type="ECO:0000256" key="8">
    <source>
        <dbReference type="SAM" id="Phobius"/>
    </source>
</evidence>
<dbReference type="EMBL" id="QRWX01000001">
    <property type="protein sequence ID" value="RGT57493.1"/>
    <property type="molecule type" value="Genomic_DNA"/>
</dbReference>
<keyword evidence="7 8" id="KW-0472">Membrane</keyword>
<dbReference type="PANTHER" id="PTHR43394:SF1">
    <property type="entry name" value="ATP-BINDING CASSETTE SUB-FAMILY B MEMBER 10, MITOCHONDRIAL"/>
    <property type="match status" value="1"/>
</dbReference>
<dbReference type="GO" id="GO:0016887">
    <property type="term" value="F:ATP hydrolysis activity"/>
    <property type="evidence" value="ECO:0007669"/>
    <property type="project" value="InterPro"/>
</dbReference>
<proteinExistence type="predicted"/>
<dbReference type="GO" id="GO:0015421">
    <property type="term" value="F:ABC-type oligopeptide transporter activity"/>
    <property type="evidence" value="ECO:0007669"/>
    <property type="project" value="TreeGrafter"/>
</dbReference>
<feature type="domain" description="ABC transporter" evidence="9">
    <location>
        <begin position="341"/>
        <end position="573"/>
    </location>
</feature>
<dbReference type="SMART" id="SM00382">
    <property type="entry name" value="AAA"/>
    <property type="match status" value="1"/>
</dbReference>
<evidence type="ECO:0000313" key="12">
    <source>
        <dbReference type="Proteomes" id="UP000284731"/>
    </source>
</evidence>
<dbReference type="Gene3D" id="1.20.1560.10">
    <property type="entry name" value="ABC transporter type 1, transmembrane domain"/>
    <property type="match status" value="1"/>
</dbReference>
<evidence type="ECO:0000256" key="4">
    <source>
        <dbReference type="ARBA" id="ARBA00022741"/>
    </source>
</evidence>
<evidence type="ECO:0000313" key="11">
    <source>
        <dbReference type="EMBL" id="RGT57493.1"/>
    </source>
</evidence>
<keyword evidence="6 8" id="KW-1133">Transmembrane helix</keyword>
<dbReference type="GO" id="GO:0005886">
    <property type="term" value="C:plasma membrane"/>
    <property type="evidence" value="ECO:0007669"/>
    <property type="project" value="UniProtKB-SubCell"/>
</dbReference>
<gene>
    <name evidence="11" type="ORF">DWX20_00115</name>
</gene>
<dbReference type="SUPFAM" id="SSF52540">
    <property type="entry name" value="P-loop containing nucleoside triphosphate hydrolases"/>
    <property type="match status" value="1"/>
</dbReference>
<feature type="transmembrane region" description="Helical" evidence="8">
    <location>
        <begin position="20"/>
        <end position="43"/>
    </location>
</feature>
<dbReference type="AlphaFoldDB" id="A0A412PH49"/>
<dbReference type="GO" id="GO:0005524">
    <property type="term" value="F:ATP binding"/>
    <property type="evidence" value="ECO:0007669"/>
    <property type="project" value="UniProtKB-KW"/>
</dbReference>
<name>A0A412PH49_9FIRM</name>
<keyword evidence="2" id="KW-0813">Transport</keyword>
<dbReference type="InterPro" id="IPR003593">
    <property type="entry name" value="AAA+_ATPase"/>
</dbReference>
<dbReference type="InterPro" id="IPR011527">
    <property type="entry name" value="ABC1_TM_dom"/>
</dbReference>
<feature type="domain" description="ABC transmembrane type-1" evidence="10">
    <location>
        <begin position="25"/>
        <end position="309"/>
    </location>
</feature>
<dbReference type="Proteomes" id="UP000284731">
    <property type="component" value="Unassembled WGS sequence"/>
</dbReference>
<evidence type="ECO:0000259" key="10">
    <source>
        <dbReference type="PROSITE" id="PS50929"/>
    </source>
</evidence>
<dbReference type="PANTHER" id="PTHR43394">
    <property type="entry name" value="ATP-DEPENDENT PERMEASE MDL1, MITOCHONDRIAL"/>
    <property type="match status" value="1"/>
</dbReference>
<feature type="transmembrane region" description="Helical" evidence="8">
    <location>
        <begin position="164"/>
        <end position="184"/>
    </location>
</feature>
<dbReference type="CDD" id="cd18547">
    <property type="entry name" value="ABC_6TM_Tm288_like"/>
    <property type="match status" value="1"/>
</dbReference>
<dbReference type="PROSITE" id="PS50929">
    <property type="entry name" value="ABC_TM1F"/>
    <property type="match status" value="1"/>
</dbReference>
<feature type="transmembrane region" description="Helical" evidence="8">
    <location>
        <begin position="138"/>
        <end position="158"/>
    </location>
</feature>
<evidence type="ECO:0000256" key="1">
    <source>
        <dbReference type="ARBA" id="ARBA00004651"/>
    </source>
</evidence>
<keyword evidence="4" id="KW-0547">Nucleotide-binding</keyword>
<dbReference type="InterPro" id="IPR003439">
    <property type="entry name" value="ABC_transporter-like_ATP-bd"/>
</dbReference>
<comment type="subcellular location">
    <subcellularLocation>
        <location evidence="1">Cell membrane</location>
        <topology evidence="1">Multi-pass membrane protein</topology>
    </subcellularLocation>
</comment>
<dbReference type="FunFam" id="3.40.50.300:FF:000287">
    <property type="entry name" value="Multidrug ABC transporter ATP-binding protein"/>
    <property type="match status" value="1"/>
</dbReference>
<dbReference type="SUPFAM" id="SSF90123">
    <property type="entry name" value="ABC transporter transmembrane region"/>
    <property type="match status" value="1"/>
</dbReference>
<evidence type="ECO:0000259" key="9">
    <source>
        <dbReference type="PROSITE" id="PS50893"/>
    </source>
</evidence>
<protein>
    <submittedName>
        <fullName evidence="11">ABC transporter ATP-binding protein</fullName>
    </submittedName>
</protein>
<keyword evidence="5 11" id="KW-0067">ATP-binding</keyword>
<feature type="transmembrane region" description="Helical" evidence="8">
    <location>
        <begin position="63"/>
        <end position="87"/>
    </location>
</feature>
<evidence type="ECO:0000256" key="6">
    <source>
        <dbReference type="ARBA" id="ARBA00022989"/>
    </source>
</evidence>
<dbReference type="InterPro" id="IPR039421">
    <property type="entry name" value="Type_1_exporter"/>
</dbReference>
<dbReference type="Pfam" id="PF00005">
    <property type="entry name" value="ABC_tran"/>
    <property type="match status" value="1"/>
</dbReference>
<reference evidence="11 12" key="1">
    <citation type="submission" date="2018-08" db="EMBL/GenBank/DDBJ databases">
        <title>A genome reference for cultivated species of the human gut microbiota.</title>
        <authorList>
            <person name="Zou Y."/>
            <person name="Xue W."/>
            <person name="Luo G."/>
        </authorList>
    </citation>
    <scope>NUCLEOTIDE SEQUENCE [LARGE SCALE GENOMIC DNA]</scope>
    <source>
        <strain evidence="11 12">AF18-46</strain>
    </source>
</reference>
<evidence type="ECO:0000256" key="2">
    <source>
        <dbReference type="ARBA" id="ARBA00022448"/>
    </source>
</evidence>
<accession>A0A412PH49</accession>
<organism evidence="11 12">
    <name type="scientific">Solobacterium moorei</name>
    <dbReference type="NCBI Taxonomy" id="102148"/>
    <lineage>
        <taxon>Bacteria</taxon>
        <taxon>Bacillati</taxon>
        <taxon>Bacillota</taxon>
        <taxon>Erysipelotrichia</taxon>
        <taxon>Erysipelotrichales</taxon>
        <taxon>Erysipelotrichaceae</taxon>
        <taxon>Solobacterium</taxon>
    </lineage>
</organism>
<dbReference type="RefSeq" id="WP_118764017.1">
    <property type="nucleotide sequence ID" value="NZ_CABJCF010000001.1"/>
</dbReference>
<keyword evidence="3 8" id="KW-0812">Transmembrane</keyword>
<dbReference type="InterPro" id="IPR027417">
    <property type="entry name" value="P-loop_NTPase"/>
</dbReference>
<dbReference type="Pfam" id="PF00664">
    <property type="entry name" value="ABC_membrane"/>
    <property type="match status" value="1"/>
</dbReference>